<evidence type="ECO:0000259" key="1">
    <source>
        <dbReference type="Pfam" id="PF00483"/>
    </source>
</evidence>
<dbReference type="SUPFAM" id="SSF53448">
    <property type="entry name" value="Nucleotide-diphospho-sugar transferases"/>
    <property type="match status" value="1"/>
</dbReference>
<dbReference type="EMBL" id="JSAM01000106">
    <property type="protein sequence ID" value="KIA76774.1"/>
    <property type="molecule type" value="Genomic_DNA"/>
</dbReference>
<accession>A0A0C1EJQ1</accession>
<reference evidence="2 3" key="1">
    <citation type="journal article" date="2014" name="Mol. Biol. Evol.">
        <title>Massive expansion of Ubiquitination-related gene families within the Chlamydiae.</title>
        <authorList>
            <person name="Domman D."/>
            <person name="Collingro A."/>
            <person name="Lagkouvardos I."/>
            <person name="Gehre L."/>
            <person name="Weinmaier T."/>
            <person name="Rattei T."/>
            <person name="Subtil A."/>
            <person name="Horn M."/>
        </authorList>
    </citation>
    <scope>NUCLEOTIDE SEQUENCE [LARGE SCALE GENOMIC DNA]</scope>
    <source>
        <strain evidence="2 3">OEW1</strain>
    </source>
</reference>
<keyword evidence="2" id="KW-0548">Nucleotidyltransferase</keyword>
<dbReference type="AlphaFoldDB" id="A0A0C1EJQ1"/>
<evidence type="ECO:0000313" key="2">
    <source>
        <dbReference type="EMBL" id="KIA76774.1"/>
    </source>
</evidence>
<dbReference type="InterPro" id="IPR029044">
    <property type="entry name" value="Nucleotide-diphossugar_trans"/>
</dbReference>
<dbReference type="Proteomes" id="UP000031307">
    <property type="component" value="Unassembled WGS sequence"/>
</dbReference>
<dbReference type="EC" id="2.7.7.33" evidence="2"/>
<dbReference type="PANTHER" id="PTHR47183">
    <property type="entry name" value="GLUCOSE-1-PHOSPHATE CYTIDYLYLTRANSFERASE-RELATED"/>
    <property type="match status" value="1"/>
</dbReference>
<name>A0A0C1EJQ1_9BACT</name>
<dbReference type="Gene3D" id="3.90.550.10">
    <property type="entry name" value="Spore Coat Polysaccharide Biosynthesis Protein SpsA, Chain A"/>
    <property type="match status" value="1"/>
</dbReference>
<comment type="caution">
    <text evidence="2">The sequence shown here is derived from an EMBL/GenBank/DDBJ whole genome shotgun (WGS) entry which is preliminary data.</text>
</comment>
<dbReference type="InterPro" id="IPR005835">
    <property type="entry name" value="NTP_transferase_dom"/>
</dbReference>
<dbReference type="Pfam" id="PF00483">
    <property type="entry name" value="NTP_transferase"/>
    <property type="match status" value="1"/>
</dbReference>
<dbReference type="GO" id="GO:0047343">
    <property type="term" value="F:glucose-1-phosphate cytidylyltransferase activity"/>
    <property type="evidence" value="ECO:0007669"/>
    <property type="project" value="UniProtKB-EC"/>
</dbReference>
<dbReference type="PATRIC" id="fig|83552.4.peg.2137"/>
<evidence type="ECO:0000313" key="3">
    <source>
        <dbReference type="Proteomes" id="UP000031307"/>
    </source>
</evidence>
<dbReference type="InterPro" id="IPR013446">
    <property type="entry name" value="G1P_cyt_trans-like"/>
</dbReference>
<organism evidence="2 3">
    <name type="scientific">Parachlamydia acanthamoebae</name>
    <dbReference type="NCBI Taxonomy" id="83552"/>
    <lineage>
        <taxon>Bacteria</taxon>
        <taxon>Pseudomonadati</taxon>
        <taxon>Chlamydiota</taxon>
        <taxon>Chlamydiia</taxon>
        <taxon>Parachlamydiales</taxon>
        <taxon>Parachlamydiaceae</taxon>
        <taxon>Parachlamydia</taxon>
    </lineage>
</organism>
<proteinExistence type="predicted"/>
<feature type="domain" description="Nucleotidyl transferase" evidence="1">
    <location>
        <begin position="26"/>
        <end position="225"/>
    </location>
</feature>
<protein>
    <submittedName>
        <fullName evidence="2">Glucose-1-phosphate cytidylyltransferase</fullName>
        <ecNumber evidence="2">2.7.7.33</ecNumber>
    </submittedName>
</protein>
<keyword evidence="2" id="KW-0808">Transferase</keyword>
<gene>
    <name evidence="2" type="primary">rfbF</name>
    <name evidence="2" type="ORF">DB43_HK00470</name>
</gene>
<sequence>MGLTLFNPTIVRISMNNSLKNIPVFILCGGLGTRIKEETEFKPKPMVPIGNYPVLWHIMHLYSRQGFKKFVLCTGFKSEVIKAYFLNYASMNSDFTVDLKSNNLTVHSIDHEEDWEVTVAYTGEKTMTGGRVAIAAEKYLLDAEHAAVTYGDALTDVNLRMEFDFHRAHGKLGTVLGVNPPSRFGEIRLNGDNVEEFAEKPEFKEKWINGGFFFFKREFFTKYLIKDEECVLEKQPLVNLAKDGELNMYRHRGFWACMDTQRERDHLNELWTSGHAPWVRSLPFVEMHPNLLMKDKSK</sequence>
<dbReference type="PANTHER" id="PTHR47183:SF1">
    <property type="entry name" value="GLUCOSE-1-PHOSPHATE CYTIDYLYLTRANSFERASE"/>
    <property type="match status" value="1"/>
</dbReference>